<evidence type="ECO:0000313" key="1">
    <source>
        <dbReference type="EMBL" id="KAK3328782.1"/>
    </source>
</evidence>
<proteinExistence type="predicted"/>
<gene>
    <name evidence="1" type="ORF">B0H66DRAFT_596397</name>
</gene>
<dbReference type="PANTHER" id="PTHR42085:SF2">
    <property type="entry name" value="F-BOX DOMAIN-CONTAINING PROTEIN"/>
    <property type="match status" value="1"/>
</dbReference>
<protein>
    <recommendedName>
        <fullName evidence="3">F-box domain-containing protein</fullName>
    </recommendedName>
</protein>
<dbReference type="PANTHER" id="PTHR42085">
    <property type="entry name" value="F-BOX DOMAIN-CONTAINING PROTEIN"/>
    <property type="match status" value="1"/>
</dbReference>
<dbReference type="InterPro" id="IPR038883">
    <property type="entry name" value="AN11006-like"/>
</dbReference>
<evidence type="ECO:0008006" key="3">
    <source>
        <dbReference type="Google" id="ProtNLM"/>
    </source>
</evidence>
<keyword evidence="2" id="KW-1185">Reference proteome</keyword>
<dbReference type="EMBL" id="JAUEDM010000001">
    <property type="protein sequence ID" value="KAK3328782.1"/>
    <property type="molecule type" value="Genomic_DNA"/>
</dbReference>
<name>A0AAE0IPX5_9PEZI</name>
<reference evidence="1" key="1">
    <citation type="journal article" date="2023" name="Mol. Phylogenet. Evol.">
        <title>Genome-scale phylogeny and comparative genomics of the fungal order Sordariales.</title>
        <authorList>
            <person name="Hensen N."/>
            <person name="Bonometti L."/>
            <person name="Westerberg I."/>
            <person name="Brannstrom I.O."/>
            <person name="Guillou S."/>
            <person name="Cros-Aarteil S."/>
            <person name="Calhoun S."/>
            <person name="Haridas S."/>
            <person name="Kuo A."/>
            <person name="Mondo S."/>
            <person name="Pangilinan J."/>
            <person name="Riley R."/>
            <person name="LaButti K."/>
            <person name="Andreopoulos B."/>
            <person name="Lipzen A."/>
            <person name="Chen C."/>
            <person name="Yan M."/>
            <person name="Daum C."/>
            <person name="Ng V."/>
            <person name="Clum A."/>
            <person name="Steindorff A."/>
            <person name="Ohm R.A."/>
            <person name="Martin F."/>
            <person name="Silar P."/>
            <person name="Natvig D.O."/>
            <person name="Lalanne C."/>
            <person name="Gautier V."/>
            <person name="Ament-Velasquez S.L."/>
            <person name="Kruys A."/>
            <person name="Hutchinson M.I."/>
            <person name="Powell A.J."/>
            <person name="Barry K."/>
            <person name="Miller A.N."/>
            <person name="Grigoriev I.V."/>
            <person name="Debuchy R."/>
            <person name="Gladieux P."/>
            <person name="Hiltunen Thoren M."/>
            <person name="Johannesson H."/>
        </authorList>
    </citation>
    <scope>NUCLEOTIDE SEQUENCE</scope>
    <source>
        <strain evidence="1">CBS 118394</strain>
    </source>
</reference>
<dbReference type="Proteomes" id="UP001283341">
    <property type="component" value="Unassembled WGS sequence"/>
</dbReference>
<dbReference type="AlphaFoldDB" id="A0AAE0IPX5"/>
<organism evidence="1 2">
    <name type="scientific">Apodospora peruviana</name>
    <dbReference type="NCBI Taxonomy" id="516989"/>
    <lineage>
        <taxon>Eukaryota</taxon>
        <taxon>Fungi</taxon>
        <taxon>Dikarya</taxon>
        <taxon>Ascomycota</taxon>
        <taxon>Pezizomycotina</taxon>
        <taxon>Sordariomycetes</taxon>
        <taxon>Sordariomycetidae</taxon>
        <taxon>Sordariales</taxon>
        <taxon>Lasiosphaeriaceae</taxon>
        <taxon>Apodospora</taxon>
    </lineage>
</organism>
<sequence length="273" mass="31297">MPVRVGFLDLPGEIRNQIYEEVFVAPEGMWLSPPCRRRVVHRFRDWSRRLPRPPTLLCSTPPPVFGDEPKRAYFQASTWRGMDGSFLDTATKLLVANKQVHAEAIHFLYGRNRFVLTASVCRSEYGSRWTCTTTDCPMTEWFTSIGLRNRRLIRNLAIVVPGGSRYYNVRKEEEVLSDTFGTAVHRARMACPGLRILDLWLDNVELVFPTNEPDPFSTWHWRLLPDQIRKRLLGRGLFAGGVLVDSSAPEPAAPVWILDGQVNSPTWVEKFLK</sequence>
<accession>A0AAE0IPX5</accession>
<reference evidence="1" key="2">
    <citation type="submission" date="2023-06" db="EMBL/GenBank/DDBJ databases">
        <authorList>
            <consortium name="Lawrence Berkeley National Laboratory"/>
            <person name="Haridas S."/>
            <person name="Hensen N."/>
            <person name="Bonometti L."/>
            <person name="Westerberg I."/>
            <person name="Brannstrom I.O."/>
            <person name="Guillou S."/>
            <person name="Cros-Aarteil S."/>
            <person name="Calhoun S."/>
            <person name="Kuo A."/>
            <person name="Mondo S."/>
            <person name="Pangilinan J."/>
            <person name="Riley R."/>
            <person name="Labutti K."/>
            <person name="Andreopoulos B."/>
            <person name="Lipzen A."/>
            <person name="Chen C."/>
            <person name="Yanf M."/>
            <person name="Daum C."/>
            <person name="Ng V."/>
            <person name="Clum A."/>
            <person name="Steindorff A."/>
            <person name="Ohm R."/>
            <person name="Martin F."/>
            <person name="Silar P."/>
            <person name="Natvig D."/>
            <person name="Lalanne C."/>
            <person name="Gautier V."/>
            <person name="Ament-Velasquez S.L."/>
            <person name="Kruys A."/>
            <person name="Hutchinson M.I."/>
            <person name="Powell A.J."/>
            <person name="Barry K."/>
            <person name="Miller A.N."/>
            <person name="Grigoriev I.V."/>
            <person name="Debuchy R."/>
            <person name="Gladieux P."/>
            <person name="Thoren M.H."/>
            <person name="Johannesson H."/>
        </authorList>
    </citation>
    <scope>NUCLEOTIDE SEQUENCE</scope>
    <source>
        <strain evidence="1">CBS 118394</strain>
    </source>
</reference>
<comment type="caution">
    <text evidence="1">The sequence shown here is derived from an EMBL/GenBank/DDBJ whole genome shotgun (WGS) entry which is preliminary data.</text>
</comment>
<evidence type="ECO:0000313" key="2">
    <source>
        <dbReference type="Proteomes" id="UP001283341"/>
    </source>
</evidence>